<keyword evidence="2" id="KW-1185">Reference proteome</keyword>
<evidence type="ECO:0000313" key="1">
    <source>
        <dbReference type="EMBL" id="CEP17447.1"/>
    </source>
</evidence>
<name>A0A0B7NJ85_9FUNG</name>
<accession>A0A0B7NJ85</accession>
<proteinExistence type="predicted"/>
<dbReference type="Proteomes" id="UP000054107">
    <property type="component" value="Unassembled WGS sequence"/>
</dbReference>
<evidence type="ECO:0000313" key="2">
    <source>
        <dbReference type="Proteomes" id="UP000054107"/>
    </source>
</evidence>
<dbReference type="EMBL" id="LN733663">
    <property type="protein sequence ID" value="CEP17447.1"/>
    <property type="molecule type" value="Genomic_DNA"/>
</dbReference>
<sequence>MWKHREKHILDIYKNDRLVIEQNLTRKPSSQHPSNETIKMYQGNEFDVFGKDPNEEQFAPLYSKEQFTPKNKEKMDKLKREILLRTDQKRGHMEALLQHTAVIKKRKVSPGTASTSNNVFFKSTAAINSPIASIFVDPKQDNQDEDMAYY</sequence>
<protein>
    <submittedName>
        <fullName evidence="1">Uncharacterized protein</fullName>
    </submittedName>
</protein>
<organism evidence="1 2">
    <name type="scientific">Parasitella parasitica</name>
    <dbReference type="NCBI Taxonomy" id="35722"/>
    <lineage>
        <taxon>Eukaryota</taxon>
        <taxon>Fungi</taxon>
        <taxon>Fungi incertae sedis</taxon>
        <taxon>Mucoromycota</taxon>
        <taxon>Mucoromycotina</taxon>
        <taxon>Mucoromycetes</taxon>
        <taxon>Mucorales</taxon>
        <taxon>Mucorineae</taxon>
        <taxon>Mucoraceae</taxon>
        <taxon>Parasitella</taxon>
    </lineage>
</organism>
<dbReference type="OrthoDB" id="2219730at2759"/>
<gene>
    <name evidence="1" type="primary">PARPA_11744.1 scaffold 44482</name>
</gene>
<reference evidence="1 2" key="1">
    <citation type="submission" date="2014-09" db="EMBL/GenBank/DDBJ databases">
        <authorList>
            <person name="Ellenberger Sabrina"/>
        </authorList>
    </citation>
    <scope>NUCLEOTIDE SEQUENCE [LARGE SCALE GENOMIC DNA]</scope>
    <source>
        <strain evidence="1 2">CBS 412.66</strain>
    </source>
</reference>
<dbReference type="AlphaFoldDB" id="A0A0B7NJ85"/>